<evidence type="ECO:0000313" key="1">
    <source>
        <dbReference type="EMBL" id="KAF2874640.1"/>
    </source>
</evidence>
<comment type="caution">
    <text evidence="1">The sequence shown here is derived from an EMBL/GenBank/DDBJ whole genome shotgun (WGS) entry which is preliminary data.</text>
</comment>
<keyword evidence="2" id="KW-1185">Reference proteome</keyword>
<dbReference type="Proteomes" id="UP000481861">
    <property type="component" value="Unassembled WGS sequence"/>
</dbReference>
<protein>
    <submittedName>
        <fullName evidence="1">Uncharacterized protein</fullName>
    </submittedName>
</protein>
<name>A0A7C8M9M4_9PLEO</name>
<proteinExistence type="predicted"/>
<reference evidence="1 2" key="1">
    <citation type="submission" date="2020-01" db="EMBL/GenBank/DDBJ databases">
        <authorList>
            <consortium name="DOE Joint Genome Institute"/>
            <person name="Haridas S."/>
            <person name="Albert R."/>
            <person name="Binder M."/>
            <person name="Bloem J."/>
            <person name="Labutti K."/>
            <person name="Salamov A."/>
            <person name="Andreopoulos B."/>
            <person name="Baker S.E."/>
            <person name="Barry K."/>
            <person name="Bills G."/>
            <person name="Bluhm B.H."/>
            <person name="Cannon C."/>
            <person name="Castanera R."/>
            <person name="Culley D.E."/>
            <person name="Daum C."/>
            <person name="Ezra D."/>
            <person name="Gonzalez J.B."/>
            <person name="Henrissat B."/>
            <person name="Kuo A."/>
            <person name="Liang C."/>
            <person name="Lipzen A."/>
            <person name="Lutzoni F."/>
            <person name="Magnuson J."/>
            <person name="Mondo S."/>
            <person name="Nolan M."/>
            <person name="Ohm R."/>
            <person name="Pangilinan J."/>
            <person name="Park H.-J.H."/>
            <person name="Ramirez L."/>
            <person name="Alfaro M."/>
            <person name="Sun H."/>
            <person name="Tritt A."/>
            <person name="Yoshinaga Y."/>
            <person name="Zwiers L.-H.L."/>
            <person name="Turgeon B.G."/>
            <person name="Goodwin S.B."/>
            <person name="Spatafora J.W."/>
            <person name="Crous P.W."/>
            <person name="Grigoriev I.V."/>
        </authorList>
    </citation>
    <scope>NUCLEOTIDE SEQUENCE [LARGE SCALE GENOMIC DNA]</scope>
    <source>
        <strain evidence="1 2">CBS 611.86</strain>
    </source>
</reference>
<dbReference type="OrthoDB" id="4561261at2759"/>
<accession>A0A7C8M9M4</accession>
<dbReference type="AlphaFoldDB" id="A0A7C8M9M4"/>
<evidence type="ECO:0000313" key="2">
    <source>
        <dbReference type="Proteomes" id="UP000481861"/>
    </source>
</evidence>
<organism evidence="1 2">
    <name type="scientific">Massariosphaeria phaeospora</name>
    <dbReference type="NCBI Taxonomy" id="100035"/>
    <lineage>
        <taxon>Eukaryota</taxon>
        <taxon>Fungi</taxon>
        <taxon>Dikarya</taxon>
        <taxon>Ascomycota</taxon>
        <taxon>Pezizomycotina</taxon>
        <taxon>Dothideomycetes</taxon>
        <taxon>Pleosporomycetidae</taxon>
        <taxon>Pleosporales</taxon>
        <taxon>Pleosporales incertae sedis</taxon>
        <taxon>Massariosphaeria</taxon>
    </lineage>
</organism>
<dbReference type="EMBL" id="JAADJZ010000006">
    <property type="protein sequence ID" value="KAF2874640.1"/>
    <property type="molecule type" value="Genomic_DNA"/>
</dbReference>
<gene>
    <name evidence="1" type="ORF">BDV95DRAFT_566654</name>
</gene>
<sequence length="129" mass="14745">MDAQAQQTLTQGEAIRLCFRFKPQDIPGIPGARSITVANAFMQLNFERKFDWDKDYVYTPAGIDDVKDGTRRKLYMFLDVNKHANPTFQTLLCYQVAKGSPMMFEETKFNGVRNYSDMFPWGGRGTKAA</sequence>